<name>A0A3Q3VVS9_MOLML</name>
<feature type="repeat" description="ANK" evidence="3">
    <location>
        <begin position="90"/>
        <end position="122"/>
    </location>
</feature>
<feature type="compositionally biased region" description="Pro residues" evidence="4">
    <location>
        <begin position="588"/>
        <end position="600"/>
    </location>
</feature>
<reference evidence="5" key="2">
    <citation type="submission" date="2025-09" db="UniProtKB">
        <authorList>
            <consortium name="Ensembl"/>
        </authorList>
    </citation>
    <scope>IDENTIFICATION</scope>
</reference>
<dbReference type="PRINTS" id="PR01415">
    <property type="entry name" value="ANKYRIN"/>
</dbReference>
<dbReference type="InterPro" id="IPR002110">
    <property type="entry name" value="Ankyrin_rpt"/>
</dbReference>
<dbReference type="STRING" id="94237.ENSMMOP00000007036"/>
<dbReference type="AlphaFoldDB" id="A0A3Q3VVS9"/>
<dbReference type="SUPFAM" id="SSF48403">
    <property type="entry name" value="Ankyrin repeat"/>
    <property type="match status" value="1"/>
</dbReference>
<feature type="compositionally biased region" description="Low complexity" evidence="4">
    <location>
        <begin position="604"/>
        <end position="623"/>
    </location>
</feature>
<evidence type="ECO:0000313" key="5">
    <source>
        <dbReference type="Ensembl" id="ENSMMOP00000007036.1"/>
    </source>
</evidence>
<proteinExistence type="predicted"/>
<dbReference type="PROSITE" id="PS50297">
    <property type="entry name" value="ANK_REP_REGION"/>
    <property type="match status" value="5"/>
</dbReference>
<feature type="compositionally biased region" description="Low complexity" evidence="4">
    <location>
        <begin position="477"/>
        <end position="503"/>
    </location>
</feature>
<evidence type="ECO:0008006" key="7">
    <source>
        <dbReference type="Google" id="ProtNLM"/>
    </source>
</evidence>
<sequence>MGASVLTMAARGGHVHVVKLLLESGAYVDDYDHLAVAAEAVSNGNNNNSCGGREFMDITALIVACQHGHEAAVRLLLEWGSDVNFSQKTTGWGPLMVATISGKVAVAQQLVERGADPDRLNVLSKTAFELAMQLKQRDIKAYLDSITTVRPQTDDERRRPDIFSALKLGNSQLVKEILEEDPTQVNSSNQDGASPLMMAAVSGQLEVVQLMVEKSADIDKQDGVHGWTALMQATYHGNKDIVKYLLSQGADVNLRAKNGYTAFDLVMLLNDPDTELVRLLASVCMQVVDKDKSKHRGRASMTRSKSRQSLNNVPVPPDDKGGLKSWWSRMSNRFRRLKLTHTLRHGLSSNRLAPFPDDAETSLDATMKANRKPAAVSNGELAPSHCRASSEKEDFLMTTMLRNGAPSTRLPNDKLKAVIPPFLPPSNFEPWNSDHSRLLRPGKSEAPRLPMLPQRKLNSSGNSDITSISRVVSRSIKFPSIPKGPSSSSPSNSGHYHSPHSSGGSSGVAGIARDSHNRSGGSADSVLSQIAAQRKRAAGLIDVKAQAPEKQHSQIQSQPSLPPSKMELKKRPQSGNSSTSKSTSPTLTPSPSPTPKPPTGPGDSLSSASSHPRSKSSGGSSSGTITDEDELSSILKKLSLEKYQPIFEEQEVLHLLYGPRQQILAAISELNAGKGRERQILQETIHNFQSSFGSSASNPRQQGEPRCECRRLEL</sequence>
<dbReference type="PANTHER" id="PTHR24198">
    <property type="entry name" value="ANKYRIN REPEAT AND PROTEIN KINASE DOMAIN-CONTAINING PROTEIN"/>
    <property type="match status" value="1"/>
</dbReference>
<feature type="region of interest" description="Disordered" evidence="4">
    <location>
        <begin position="294"/>
        <end position="318"/>
    </location>
</feature>
<feature type="region of interest" description="Disordered" evidence="4">
    <location>
        <begin position="477"/>
        <end position="525"/>
    </location>
</feature>
<feature type="region of interest" description="Disordered" evidence="4">
    <location>
        <begin position="429"/>
        <end position="465"/>
    </location>
</feature>
<feature type="region of interest" description="Disordered" evidence="4">
    <location>
        <begin position="545"/>
        <end position="628"/>
    </location>
</feature>
<feature type="repeat" description="ANK" evidence="3">
    <location>
        <begin position="56"/>
        <end position="88"/>
    </location>
</feature>
<evidence type="ECO:0000256" key="4">
    <source>
        <dbReference type="SAM" id="MobiDB-lite"/>
    </source>
</evidence>
<organism evidence="5 6">
    <name type="scientific">Mola mola</name>
    <name type="common">Ocean sunfish</name>
    <name type="synonym">Tetraodon mola</name>
    <dbReference type="NCBI Taxonomy" id="94237"/>
    <lineage>
        <taxon>Eukaryota</taxon>
        <taxon>Metazoa</taxon>
        <taxon>Chordata</taxon>
        <taxon>Craniata</taxon>
        <taxon>Vertebrata</taxon>
        <taxon>Euteleostomi</taxon>
        <taxon>Actinopterygii</taxon>
        <taxon>Neopterygii</taxon>
        <taxon>Teleostei</taxon>
        <taxon>Neoteleostei</taxon>
        <taxon>Acanthomorphata</taxon>
        <taxon>Eupercaria</taxon>
        <taxon>Tetraodontiformes</taxon>
        <taxon>Molidae</taxon>
        <taxon>Mola</taxon>
    </lineage>
</organism>
<dbReference type="Proteomes" id="UP000261620">
    <property type="component" value="Unplaced"/>
</dbReference>
<dbReference type="InterPro" id="IPR036770">
    <property type="entry name" value="Ankyrin_rpt-contain_sf"/>
</dbReference>
<evidence type="ECO:0000256" key="1">
    <source>
        <dbReference type="ARBA" id="ARBA00022737"/>
    </source>
</evidence>
<dbReference type="SMART" id="SM00248">
    <property type="entry name" value="ANK"/>
    <property type="match status" value="6"/>
</dbReference>
<evidence type="ECO:0000313" key="6">
    <source>
        <dbReference type="Proteomes" id="UP000261620"/>
    </source>
</evidence>
<dbReference type="Ensembl" id="ENSMMOT00000007170.1">
    <property type="protein sequence ID" value="ENSMMOP00000007036.1"/>
    <property type="gene ID" value="ENSMMOG00000005469.1"/>
</dbReference>
<feature type="compositionally biased region" description="Polar residues" evidence="4">
    <location>
        <begin position="301"/>
        <end position="312"/>
    </location>
</feature>
<dbReference type="PROSITE" id="PS50088">
    <property type="entry name" value="ANK_REPEAT"/>
    <property type="match status" value="5"/>
</dbReference>
<feature type="repeat" description="ANK" evidence="3">
    <location>
        <begin position="191"/>
        <end position="223"/>
    </location>
</feature>
<keyword evidence="2 3" id="KW-0040">ANK repeat</keyword>
<evidence type="ECO:0000256" key="2">
    <source>
        <dbReference type="ARBA" id="ARBA00023043"/>
    </source>
</evidence>
<feature type="compositionally biased region" description="Low complexity" evidence="4">
    <location>
        <begin position="577"/>
        <end position="587"/>
    </location>
</feature>
<dbReference type="PANTHER" id="PTHR24198:SF165">
    <property type="entry name" value="ANKYRIN REPEAT-CONTAINING PROTEIN-RELATED"/>
    <property type="match status" value="1"/>
</dbReference>
<dbReference type="OMA" id="RSPTTWM"/>
<feature type="compositionally biased region" description="Basic and acidic residues" evidence="4">
    <location>
        <begin position="432"/>
        <end position="446"/>
    </location>
</feature>
<feature type="repeat" description="ANK" evidence="3">
    <location>
        <begin position="225"/>
        <end position="257"/>
    </location>
</feature>
<accession>A0A3Q3VVS9</accession>
<dbReference type="Pfam" id="PF12796">
    <property type="entry name" value="Ank_2"/>
    <property type="match status" value="2"/>
</dbReference>
<keyword evidence="1" id="KW-0677">Repeat</keyword>
<evidence type="ECO:0000256" key="3">
    <source>
        <dbReference type="PROSITE-ProRule" id="PRU00023"/>
    </source>
</evidence>
<keyword evidence="6" id="KW-1185">Reference proteome</keyword>
<feature type="repeat" description="ANK" evidence="3">
    <location>
        <begin position="1"/>
        <end position="33"/>
    </location>
</feature>
<protein>
    <recommendedName>
        <fullName evidence="7">Ankyrin repeat and sterile alpha motif domain containing 6</fullName>
    </recommendedName>
</protein>
<dbReference type="Gene3D" id="1.25.40.20">
    <property type="entry name" value="Ankyrin repeat-containing domain"/>
    <property type="match status" value="2"/>
</dbReference>
<feature type="compositionally biased region" description="Polar residues" evidence="4">
    <location>
        <begin position="456"/>
        <end position="465"/>
    </location>
</feature>
<dbReference type="Pfam" id="PF00023">
    <property type="entry name" value="Ank"/>
    <property type="match status" value="1"/>
</dbReference>
<reference evidence="5" key="1">
    <citation type="submission" date="2025-08" db="UniProtKB">
        <authorList>
            <consortium name="Ensembl"/>
        </authorList>
    </citation>
    <scope>IDENTIFICATION</scope>
</reference>